<gene>
    <name evidence="3" type="ORF">MEDL_34867</name>
</gene>
<feature type="compositionally biased region" description="Basic and acidic residues" evidence="1">
    <location>
        <begin position="294"/>
        <end position="310"/>
    </location>
</feature>
<comment type="caution">
    <text evidence="3">The sequence shown here is derived from an EMBL/GenBank/DDBJ whole genome shotgun (WGS) entry which is preliminary data.</text>
</comment>
<dbReference type="Gene3D" id="3.40.630.30">
    <property type="match status" value="1"/>
</dbReference>
<evidence type="ECO:0000256" key="1">
    <source>
        <dbReference type="SAM" id="MobiDB-lite"/>
    </source>
</evidence>
<protein>
    <recommendedName>
        <fullName evidence="2">N-acetyltransferase domain-containing protein</fullName>
    </recommendedName>
</protein>
<evidence type="ECO:0000259" key="2">
    <source>
        <dbReference type="PROSITE" id="PS51186"/>
    </source>
</evidence>
<keyword evidence="4" id="KW-1185">Reference proteome</keyword>
<dbReference type="PROSITE" id="PS51186">
    <property type="entry name" value="GNAT"/>
    <property type="match status" value="1"/>
</dbReference>
<dbReference type="Pfam" id="PF13508">
    <property type="entry name" value="Acetyltransf_7"/>
    <property type="match status" value="1"/>
</dbReference>
<feature type="compositionally biased region" description="Pro residues" evidence="1">
    <location>
        <begin position="255"/>
        <end position="285"/>
    </location>
</feature>
<feature type="domain" description="N-acetyltransferase" evidence="2">
    <location>
        <begin position="68"/>
        <end position="211"/>
    </location>
</feature>
<feature type="compositionally biased region" description="Polar residues" evidence="1">
    <location>
        <begin position="237"/>
        <end position="247"/>
    </location>
</feature>
<dbReference type="PANTHER" id="PTHR13538:SF4">
    <property type="entry name" value="N-ALPHA-ACETYLTRANSFERASE 80"/>
    <property type="match status" value="1"/>
</dbReference>
<dbReference type="GO" id="GO:0008080">
    <property type="term" value="F:N-acetyltransferase activity"/>
    <property type="evidence" value="ECO:0007669"/>
    <property type="project" value="InterPro"/>
</dbReference>
<dbReference type="InterPro" id="IPR016181">
    <property type="entry name" value="Acyl_CoA_acyltransferase"/>
</dbReference>
<dbReference type="GO" id="GO:1905502">
    <property type="term" value="F:acetyl-CoA binding"/>
    <property type="evidence" value="ECO:0007669"/>
    <property type="project" value="TreeGrafter"/>
</dbReference>
<name>A0A8S3SSK6_MYTED</name>
<organism evidence="3 4">
    <name type="scientific">Mytilus edulis</name>
    <name type="common">Blue mussel</name>
    <dbReference type="NCBI Taxonomy" id="6550"/>
    <lineage>
        <taxon>Eukaryota</taxon>
        <taxon>Metazoa</taxon>
        <taxon>Spiralia</taxon>
        <taxon>Lophotrochozoa</taxon>
        <taxon>Mollusca</taxon>
        <taxon>Bivalvia</taxon>
        <taxon>Autobranchia</taxon>
        <taxon>Pteriomorphia</taxon>
        <taxon>Mytilida</taxon>
        <taxon>Mytiloidea</taxon>
        <taxon>Mytilidae</taxon>
        <taxon>Mytilinae</taxon>
        <taxon>Mytilus</taxon>
    </lineage>
</organism>
<dbReference type="CDD" id="cd04301">
    <property type="entry name" value="NAT_SF"/>
    <property type="match status" value="1"/>
</dbReference>
<proteinExistence type="predicted"/>
<dbReference type="OrthoDB" id="329272at2759"/>
<reference evidence="3" key="1">
    <citation type="submission" date="2021-03" db="EMBL/GenBank/DDBJ databases">
        <authorList>
            <person name="Bekaert M."/>
        </authorList>
    </citation>
    <scope>NUCLEOTIDE SEQUENCE</scope>
</reference>
<dbReference type="SUPFAM" id="SSF55729">
    <property type="entry name" value="Acyl-CoA N-acyltransferases (Nat)"/>
    <property type="match status" value="1"/>
</dbReference>
<sequence length="316" mass="36099">MNFQLDWETLIPKNTNIVTINDIVENCNSIIKNAAECADMLIKTTSNVKKHGCKKYNHCKKYFNSECYTKRKAYRKAKKYHYRVRSVVNHNDLVRKSKEYKNILKKQFCEFQKAFIGKLRGLRTSDPKSYWSLLNKGCEKVVVKRSLRGKGLGKLLMQETEHFARSEGFETMYLSTHDKQDFYQHVGYSFCKPVVSCGIQPSNIPDSFVLEQIGRCNIRWRYKSTKRLNTKSKDNSSETALTRSSGMSPADALSIPPPARAPAPLIPPPPAPSIPPPPPVVPNPPVANTIRNKSNTDSDISKWDPREISWMKKNIT</sequence>
<evidence type="ECO:0000313" key="4">
    <source>
        <dbReference type="Proteomes" id="UP000683360"/>
    </source>
</evidence>
<dbReference type="EMBL" id="CAJPWZ010001681">
    <property type="protein sequence ID" value="CAG2221464.1"/>
    <property type="molecule type" value="Genomic_DNA"/>
</dbReference>
<dbReference type="Proteomes" id="UP000683360">
    <property type="component" value="Unassembled WGS sequence"/>
</dbReference>
<evidence type="ECO:0000313" key="3">
    <source>
        <dbReference type="EMBL" id="CAG2221464.1"/>
    </source>
</evidence>
<dbReference type="AlphaFoldDB" id="A0A8S3SSK6"/>
<dbReference type="PANTHER" id="PTHR13538">
    <property type="entry name" value="N-ACETYLTRANSFERASE 6"/>
    <property type="match status" value="1"/>
</dbReference>
<feature type="region of interest" description="Disordered" evidence="1">
    <location>
        <begin position="229"/>
        <end position="316"/>
    </location>
</feature>
<dbReference type="InterPro" id="IPR000182">
    <property type="entry name" value="GNAT_dom"/>
</dbReference>
<dbReference type="GO" id="GO:0005737">
    <property type="term" value="C:cytoplasm"/>
    <property type="evidence" value="ECO:0007669"/>
    <property type="project" value="TreeGrafter"/>
</dbReference>
<dbReference type="InterPro" id="IPR039840">
    <property type="entry name" value="NAA80"/>
</dbReference>
<accession>A0A8S3SSK6</accession>